<evidence type="ECO:0000256" key="2">
    <source>
        <dbReference type="ARBA" id="ARBA00022517"/>
    </source>
</evidence>
<evidence type="ECO:0000313" key="4">
    <source>
        <dbReference type="EMBL" id="OYD14332.1"/>
    </source>
</evidence>
<dbReference type="FunFam" id="3.30.300.70:FF:000001">
    <property type="entry name" value="Ribosome maturation factor RimP"/>
    <property type="match status" value="1"/>
</dbReference>
<dbReference type="GO" id="GO:0005829">
    <property type="term" value="C:cytosol"/>
    <property type="evidence" value="ECO:0007669"/>
    <property type="project" value="TreeGrafter"/>
</dbReference>
<dbReference type="InterPro" id="IPR035956">
    <property type="entry name" value="RimP_N_sf"/>
</dbReference>
<proteinExistence type="predicted"/>
<organism evidence="4 5">
    <name type="scientific">candidate division WOR-3 bacterium JGI_Cruoil_03_44_89</name>
    <dbReference type="NCBI Taxonomy" id="1973748"/>
    <lineage>
        <taxon>Bacteria</taxon>
        <taxon>Bacteria division WOR-3</taxon>
    </lineage>
</organism>
<comment type="caution">
    <text evidence="4">The sequence shown here is derived from an EMBL/GenBank/DDBJ whole genome shotgun (WGS) entry which is preliminary data.</text>
</comment>
<feature type="domain" description="Ribosome maturation factor RimP N-terminal" evidence="3">
    <location>
        <begin position="12"/>
        <end position="83"/>
    </location>
</feature>
<dbReference type="InterPro" id="IPR003728">
    <property type="entry name" value="Ribosome_maturation_RimP"/>
</dbReference>
<keyword evidence="2" id="KW-0690">Ribosome biogenesis</keyword>
<evidence type="ECO:0000313" key="5">
    <source>
        <dbReference type="Proteomes" id="UP000215215"/>
    </source>
</evidence>
<protein>
    <recommendedName>
        <fullName evidence="3">Ribosome maturation factor RimP N-terminal domain-containing protein</fullName>
    </recommendedName>
</protein>
<dbReference type="PANTHER" id="PTHR33867:SF1">
    <property type="entry name" value="RIBOSOME MATURATION FACTOR RIMP"/>
    <property type="match status" value="1"/>
</dbReference>
<dbReference type="GO" id="GO:0006412">
    <property type="term" value="P:translation"/>
    <property type="evidence" value="ECO:0007669"/>
    <property type="project" value="TreeGrafter"/>
</dbReference>
<dbReference type="Proteomes" id="UP000215215">
    <property type="component" value="Unassembled WGS sequence"/>
</dbReference>
<evidence type="ECO:0000259" key="3">
    <source>
        <dbReference type="Pfam" id="PF02576"/>
    </source>
</evidence>
<reference evidence="4 5" key="1">
    <citation type="submission" date="2017-07" db="EMBL/GenBank/DDBJ databases">
        <title>Recovery of genomes from metagenomes via a dereplication, aggregation, and scoring strategy.</title>
        <authorList>
            <person name="Sieber C.M."/>
            <person name="Probst A.J."/>
            <person name="Sharrar A."/>
            <person name="Thomas B.C."/>
            <person name="Hess M."/>
            <person name="Tringe S.G."/>
            <person name="Banfield J.F."/>
        </authorList>
    </citation>
    <scope>NUCLEOTIDE SEQUENCE [LARGE SCALE GENOMIC DNA]</scope>
    <source>
        <strain evidence="4">JGI_Cruoil_03_44_89</strain>
    </source>
</reference>
<dbReference type="EMBL" id="NOZQ01000188">
    <property type="protein sequence ID" value="OYD14332.1"/>
    <property type="molecule type" value="Genomic_DNA"/>
</dbReference>
<accession>A0A235BQ55</accession>
<dbReference type="Gene3D" id="3.30.300.70">
    <property type="entry name" value="RimP-like superfamily, N-terminal"/>
    <property type="match status" value="1"/>
</dbReference>
<evidence type="ECO:0000256" key="1">
    <source>
        <dbReference type="ARBA" id="ARBA00022490"/>
    </source>
</evidence>
<gene>
    <name evidence="4" type="ORF">CH333_08285</name>
</gene>
<dbReference type="Pfam" id="PF02576">
    <property type="entry name" value="RimP_N"/>
    <property type="match status" value="1"/>
</dbReference>
<dbReference type="SUPFAM" id="SSF75420">
    <property type="entry name" value="YhbC-like, N-terminal domain"/>
    <property type="match status" value="1"/>
</dbReference>
<dbReference type="InterPro" id="IPR028989">
    <property type="entry name" value="RimP_N"/>
</dbReference>
<dbReference type="AlphaFoldDB" id="A0A235BQ55"/>
<sequence>MKKDVKQQIENLINKVLWDKNIHLVRWELKGGEAYSILRIFIDKPGGVTVEDCALVSRELSDLLDIEEPIDHRHTLEVSSPGINFDIDIKNKKKKGK</sequence>
<keyword evidence="1" id="KW-0963">Cytoplasm</keyword>
<name>A0A235BQ55_UNCW3</name>
<dbReference type="GO" id="GO:0000028">
    <property type="term" value="P:ribosomal small subunit assembly"/>
    <property type="evidence" value="ECO:0007669"/>
    <property type="project" value="TreeGrafter"/>
</dbReference>
<dbReference type="PANTHER" id="PTHR33867">
    <property type="entry name" value="RIBOSOME MATURATION FACTOR RIMP"/>
    <property type="match status" value="1"/>
</dbReference>